<organismHost>
    <name type="scientific">Cynomys gunnisoni</name>
    <name type="common">Gunnison's prairie dog</name>
    <name type="synonym">Spermophilus gunnisoni</name>
    <dbReference type="NCBI Taxonomy" id="45479"/>
</organismHost>
<organismHost>
    <name type="scientific">Cynomys ludovicianus</name>
    <name type="common">Black-tailed prairie dog</name>
    <dbReference type="NCBI Taxonomy" id="45480"/>
</organismHost>
<dbReference type="Proteomes" id="UP000516466">
    <property type="component" value="Genome"/>
</dbReference>
<organismHost>
    <name type="scientific">Cynomys leucurus</name>
    <name type="common">White-tailed prairie dog</name>
    <dbReference type="NCBI Taxonomy" id="99825"/>
</organismHost>
<organismHost>
    <name type="scientific">Heliosciurus ruwenzorii</name>
    <name type="common">Ruwenzori sun squirrel</name>
    <dbReference type="NCBI Taxonomy" id="226685"/>
</organismHost>
<feature type="region of interest" description="Disordered" evidence="1">
    <location>
        <begin position="1"/>
        <end position="20"/>
    </location>
</feature>
<organism evidence="2">
    <name type="scientific">Monkeypox virus</name>
    <name type="common">MPXV</name>
    <dbReference type="NCBI Taxonomy" id="10244"/>
    <lineage>
        <taxon>Viruses</taxon>
        <taxon>Varidnaviria</taxon>
        <taxon>Bamfordvirae</taxon>
        <taxon>Nucleocytoviricota</taxon>
        <taxon>Pokkesviricetes</taxon>
        <taxon>Chitovirales</taxon>
        <taxon>Poxviridae</taxon>
        <taxon>Chordopoxvirinae</taxon>
        <taxon>Orthopoxvirus</taxon>
        <taxon>Orthopoxvirus monkeypox</taxon>
    </lineage>
</organism>
<organismHost>
    <name type="scientific">Mus musculus</name>
    <name type="common">Mouse</name>
    <dbReference type="NCBI Taxonomy" id="10090"/>
</organismHost>
<organismHost>
    <name type="scientific">Homo sapiens</name>
    <name type="common">Human</name>
    <dbReference type="NCBI Taxonomy" id="9606"/>
</organismHost>
<organismHost>
    <name type="scientific">Cynomys parvidens</name>
    <name type="common">Utah prairie dog</name>
    <dbReference type="NCBI Taxonomy" id="99827"/>
</organismHost>
<dbReference type="Proteomes" id="UP000516465">
    <property type="component" value="Segment"/>
</dbReference>
<organismHost>
    <name type="scientific">Gliridae</name>
    <name type="common">dormice</name>
    <dbReference type="NCBI Taxonomy" id="30650"/>
</organismHost>
<reference evidence="2" key="1">
    <citation type="journal article" date="2022" name="J. Infect.">
        <title>Exportation of Monkeypox virus from the African continent.</title>
        <authorList>
            <person name="Mauldin M.R."/>
            <person name="McCollum A.M."/>
            <person name="Nakazawa Y.J."/>
            <person name="Mandra A."/>
            <person name="Whitehouse E.R."/>
            <person name="Davidson W."/>
            <person name="Zhao H."/>
            <person name="Gao J."/>
            <person name="Li Y."/>
            <person name="Doty J."/>
            <person name="Yinka-Ogunleye A."/>
            <person name="Akinpelu A."/>
            <person name="Aruna O."/>
            <person name="Naidoo D."/>
            <person name="Lewandowski K."/>
            <person name="Afrough B."/>
            <person name="Graham V."/>
            <person name="Aarons E."/>
            <person name="Hewson R."/>
            <person name="Vipond R."/>
            <person name="Dunning J."/>
            <person name="Chand M."/>
            <person name="Brown C."/>
            <person name="Cohen-Gihon I."/>
            <person name="Erez N."/>
            <person name="Shifman O."/>
            <person name="Israeli O."/>
            <person name="Sharon M."/>
            <person name="Schwartz E."/>
            <person name="Beth-Din A."/>
            <person name="Zvi A."/>
            <person name="Mak T.M."/>
            <person name="Ng Y.K."/>
            <person name="Cui L."/>
            <person name="Lin R.T.P."/>
            <person name="Olson V.A."/>
            <person name="Brooks T."/>
            <person name="Paran N."/>
            <person name="Ihekweazu C."/>
            <person name="Reynolds M.G."/>
        </authorList>
    </citation>
    <scope>NUCLEOTIDE SEQUENCE [LARGE SCALE GENOMIC DNA]</scope>
    <source>
        <strain evidence="3">MPXV-USA2003_099_Dormouse</strain>
        <strain evidence="2">MPXV-USA2003_099_Gambian_Rat</strain>
        <strain evidence="4">MPXV-USA2003_099_Rope_Squirrel</strain>
    </source>
</reference>
<dbReference type="EMBL" id="MT903348">
    <property type="protein sequence ID" value="QNP14500.1"/>
    <property type="molecule type" value="Genomic_DNA"/>
</dbReference>
<evidence type="ECO:0000256" key="1">
    <source>
        <dbReference type="SAM" id="MobiDB-lite"/>
    </source>
</evidence>
<dbReference type="EMBL" id="MT903346">
    <property type="protein sequence ID" value="QNP14138.1"/>
    <property type="molecule type" value="Genomic_DNA"/>
</dbReference>
<dbReference type="Proteomes" id="UP000516461">
    <property type="component" value="Segment"/>
</dbReference>
<sequence>MHDLSGFRDELLSKLQSHNK</sequence>
<evidence type="ECO:0000313" key="2">
    <source>
        <dbReference type="EMBL" id="QNP14138.1"/>
    </source>
</evidence>
<accession>A0A7H0DRK5</accession>
<proteinExistence type="predicted"/>
<gene>
    <name evidence="2" type="ORF">MPXV-USA2003_099_GR-185</name>
    <name evidence="3" type="ORF">MPXV-USA2003_206_DM-185</name>
    <name evidence="4" type="ORF">MPXV-USA2003_223_RS-185</name>
</gene>
<evidence type="ECO:0000313" key="4">
    <source>
        <dbReference type="EMBL" id="QNP14500.1"/>
    </source>
</evidence>
<dbReference type="EMBL" id="MT903347">
    <property type="protein sequence ID" value="QNP14319.1"/>
    <property type="molecule type" value="Genomic_DNA"/>
</dbReference>
<protein>
    <submittedName>
        <fullName evidence="2">MPXVgp186</fullName>
    </submittedName>
</protein>
<evidence type="ECO:0000313" key="3">
    <source>
        <dbReference type="EMBL" id="QNP14319.1"/>
    </source>
</evidence>
<name>A0A7H0DRK5_MONPV</name>
<feature type="compositionally biased region" description="Basic and acidic residues" evidence="1">
    <location>
        <begin position="1"/>
        <end position="12"/>
    </location>
</feature>
<organismHost>
    <name type="scientific">Cynomys mexicanus</name>
    <name type="common">Mexican prairie dog</name>
    <dbReference type="NCBI Taxonomy" id="99826"/>
</organismHost>